<keyword evidence="3" id="KW-1185">Reference proteome</keyword>
<feature type="compositionally biased region" description="Low complexity" evidence="1">
    <location>
        <begin position="578"/>
        <end position="587"/>
    </location>
</feature>
<comment type="caution">
    <text evidence="2">The sequence shown here is derived from an EMBL/GenBank/DDBJ whole genome shotgun (WGS) entry which is preliminary data.</text>
</comment>
<evidence type="ECO:0000256" key="1">
    <source>
        <dbReference type="SAM" id="MobiDB-lite"/>
    </source>
</evidence>
<evidence type="ECO:0000313" key="2">
    <source>
        <dbReference type="EMBL" id="KAG7296547.1"/>
    </source>
</evidence>
<proteinExistence type="predicted"/>
<name>A0ABQ7PUA0_PLUXY</name>
<dbReference type="Proteomes" id="UP000823941">
    <property type="component" value="Chromosome 28"/>
</dbReference>
<protein>
    <submittedName>
        <fullName evidence="2">Uncharacterized protein</fullName>
    </submittedName>
</protein>
<dbReference type="EMBL" id="JAHIBW010000028">
    <property type="protein sequence ID" value="KAG7296547.1"/>
    <property type="molecule type" value="Genomic_DNA"/>
</dbReference>
<reference evidence="2 3" key="1">
    <citation type="submission" date="2021-06" db="EMBL/GenBank/DDBJ databases">
        <title>A haploid diamondback moth (Plutella xylostella L.) genome assembly resolves 31 chromosomes and identifies a diamide resistance mutation.</title>
        <authorList>
            <person name="Ward C.M."/>
            <person name="Perry K.D."/>
            <person name="Baker G."/>
            <person name="Powis K."/>
            <person name="Heckel D.G."/>
            <person name="Baxter S.W."/>
        </authorList>
    </citation>
    <scope>NUCLEOTIDE SEQUENCE [LARGE SCALE GENOMIC DNA]</scope>
    <source>
        <strain evidence="2 3">LV</strain>
        <tissue evidence="2">Single pupa</tissue>
    </source>
</reference>
<gene>
    <name evidence="2" type="ORF">JYU34_020338</name>
</gene>
<evidence type="ECO:0000313" key="3">
    <source>
        <dbReference type="Proteomes" id="UP000823941"/>
    </source>
</evidence>
<accession>A0ABQ7PUA0</accession>
<organism evidence="2 3">
    <name type="scientific">Plutella xylostella</name>
    <name type="common">Diamondback moth</name>
    <name type="synonym">Plutella maculipennis</name>
    <dbReference type="NCBI Taxonomy" id="51655"/>
    <lineage>
        <taxon>Eukaryota</taxon>
        <taxon>Metazoa</taxon>
        <taxon>Ecdysozoa</taxon>
        <taxon>Arthropoda</taxon>
        <taxon>Hexapoda</taxon>
        <taxon>Insecta</taxon>
        <taxon>Pterygota</taxon>
        <taxon>Neoptera</taxon>
        <taxon>Endopterygota</taxon>
        <taxon>Lepidoptera</taxon>
        <taxon>Glossata</taxon>
        <taxon>Ditrysia</taxon>
        <taxon>Yponomeutoidea</taxon>
        <taxon>Plutellidae</taxon>
        <taxon>Plutella</taxon>
    </lineage>
</organism>
<sequence length="679" mass="77571">MESTDESELSRLENCSYRYLQQRAKSMALPSNVKKVYLIKLIHTRLFGTEHEVDLIINQVKRERLQLAQVRKRRGVRRMRLQGEEISSTSEHLQSPPITATPRRAGPIIVRCSPIIRRSNQNRTSTYTSTKTTEPTTIHTNSTTKAYIQPKKPECDRVLRNRTYPICKFKKPDSYHEVLNINNSVIGLIRGRNMERENSSRGLREMKVYRRKSQHSILNNQSVLNVQKNCVVRHRPSILSSNSPQRLIQKIDVASANDCRAQIMPMLTSSVAMSPLPTPAKRKRTLSGIYPINQPEPPKTTYEYIQSGLGIRNRDGTISKINALVQKPSNNYSNSNRMLTTNFDATIQDIINTNIDNMSLNNQFCKRYINTDVCKTTMAENTFTHTETNSTMAYEFETPVSMVNYQLDATEELNSVYSQYCHKKIRAEQVRHRRISAIGYKRESVKVVEESLPRIHEVFSNFSEVTQPIYVAVNAEAEPMPSYATYEPQQQTPMLETIYNIKNQFLYHAPLVPVPTTSNTKCVFSTPVVATAKAQCTASTNMQYSVPSYEVVNNAAYNYMRQYEPEPRFNTNVIRQTQDTTLSSSSQVRPPAGSGSPDMDDALELISQDTDYMDRLEMDVQTQCLLCAWTGPSVVLEPHIRKEHQPEILSFSSMEWHVPFTVGSMTSRVIRREAPPSTH</sequence>
<feature type="region of interest" description="Disordered" evidence="1">
    <location>
        <begin position="578"/>
        <end position="601"/>
    </location>
</feature>